<gene>
    <name evidence="10" type="primary">RvY_06346</name>
    <name evidence="10" type="synonym">RvY_06346.2</name>
    <name evidence="10" type="ORF">RvY_06346-2</name>
</gene>
<dbReference type="GO" id="GO:0070588">
    <property type="term" value="P:calcium ion transmembrane transport"/>
    <property type="evidence" value="ECO:0007669"/>
    <property type="project" value="TreeGrafter"/>
</dbReference>
<dbReference type="OrthoDB" id="494673at2759"/>
<dbReference type="InterPro" id="IPR059116">
    <property type="entry name" value="P2X_receptor"/>
</dbReference>
<dbReference type="AlphaFoldDB" id="A0A1D1UY75"/>
<evidence type="ECO:0000313" key="11">
    <source>
        <dbReference type="Proteomes" id="UP000186922"/>
    </source>
</evidence>
<keyword evidence="6" id="KW-0406">Ion transport</keyword>
<evidence type="ECO:0000256" key="9">
    <source>
        <dbReference type="ARBA" id="ARBA00023303"/>
    </source>
</evidence>
<proteinExistence type="inferred from homology"/>
<evidence type="ECO:0000256" key="2">
    <source>
        <dbReference type="ARBA" id="ARBA00009848"/>
    </source>
</evidence>
<dbReference type="PANTHER" id="PTHR10125:SF31">
    <property type="entry name" value="P2X RECEPTOR E"/>
    <property type="match status" value="1"/>
</dbReference>
<comment type="subcellular location">
    <subcellularLocation>
        <location evidence="1">Endomembrane system</location>
    </subcellularLocation>
</comment>
<evidence type="ECO:0000256" key="5">
    <source>
        <dbReference type="ARBA" id="ARBA00022989"/>
    </source>
</evidence>
<dbReference type="GO" id="GO:0001614">
    <property type="term" value="F:purinergic nucleotide receptor activity"/>
    <property type="evidence" value="ECO:0007669"/>
    <property type="project" value="InterPro"/>
</dbReference>
<dbReference type="Pfam" id="PF00864">
    <property type="entry name" value="P2X_receptor"/>
    <property type="match status" value="1"/>
</dbReference>
<comment type="caution">
    <text evidence="10">The sequence shown here is derived from an EMBL/GenBank/DDBJ whole genome shotgun (WGS) entry which is preliminary data.</text>
</comment>
<dbReference type="PANTHER" id="PTHR10125">
    <property type="entry name" value="P2X PURINOCEPTOR"/>
    <property type="match status" value="1"/>
</dbReference>
<evidence type="ECO:0000256" key="6">
    <source>
        <dbReference type="ARBA" id="ARBA00023065"/>
    </source>
</evidence>
<dbReference type="GO" id="GO:0098794">
    <property type="term" value="C:postsynapse"/>
    <property type="evidence" value="ECO:0007669"/>
    <property type="project" value="GOC"/>
</dbReference>
<dbReference type="GO" id="GO:0005886">
    <property type="term" value="C:plasma membrane"/>
    <property type="evidence" value="ECO:0007669"/>
    <property type="project" value="InterPro"/>
</dbReference>
<dbReference type="GO" id="GO:0033198">
    <property type="term" value="P:response to ATP"/>
    <property type="evidence" value="ECO:0007669"/>
    <property type="project" value="InterPro"/>
</dbReference>
<keyword evidence="4" id="KW-0812">Transmembrane</keyword>
<protein>
    <submittedName>
        <fullName evidence="10">Uncharacterized protein</fullName>
    </submittedName>
</protein>
<dbReference type="InterPro" id="IPR001429">
    <property type="entry name" value="P2X_purnocptor"/>
</dbReference>
<dbReference type="GO" id="GO:0012505">
    <property type="term" value="C:endomembrane system"/>
    <property type="evidence" value="ECO:0007669"/>
    <property type="project" value="UniProtKB-SubCell"/>
</dbReference>
<name>A0A1D1UY75_RAMVA</name>
<evidence type="ECO:0000313" key="10">
    <source>
        <dbReference type="EMBL" id="GAU94606.1"/>
    </source>
</evidence>
<dbReference type="InterPro" id="IPR027309">
    <property type="entry name" value="P2X_extracellular_dom_sf"/>
</dbReference>
<reference evidence="10 11" key="1">
    <citation type="journal article" date="2016" name="Nat. Commun.">
        <title>Extremotolerant tardigrade genome and improved radiotolerance of human cultured cells by tardigrade-unique protein.</title>
        <authorList>
            <person name="Hashimoto T."/>
            <person name="Horikawa D.D."/>
            <person name="Saito Y."/>
            <person name="Kuwahara H."/>
            <person name="Kozuka-Hata H."/>
            <person name="Shin-I T."/>
            <person name="Minakuchi Y."/>
            <person name="Ohishi K."/>
            <person name="Motoyama A."/>
            <person name="Aizu T."/>
            <person name="Enomoto A."/>
            <person name="Kondo K."/>
            <person name="Tanaka S."/>
            <person name="Hara Y."/>
            <person name="Koshikawa S."/>
            <person name="Sagara H."/>
            <person name="Miura T."/>
            <person name="Yokobori S."/>
            <person name="Miyagawa K."/>
            <person name="Suzuki Y."/>
            <person name="Kubo T."/>
            <person name="Oyama M."/>
            <person name="Kohara Y."/>
            <person name="Fujiyama A."/>
            <person name="Arakawa K."/>
            <person name="Katayama T."/>
            <person name="Toyoda A."/>
            <person name="Kunieda T."/>
        </authorList>
    </citation>
    <scope>NUCLEOTIDE SEQUENCE [LARGE SCALE GENOMIC DNA]</scope>
    <source>
        <strain evidence="10 11">YOKOZUNA-1</strain>
    </source>
</reference>
<dbReference type="PRINTS" id="PR01307">
    <property type="entry name" value="P2XRECEPTOR"/>
</dbReference>
<dbReference type="Proteomes" id="UP000186922">
    <property type="component" value="Unassembled WGS sequence"/>
</dbReference>
<evidence type="ECO:0000256" key="4">
    <source>
        <dbReference type="ARBA" id="ARBA00022692"/>
    </source>
</evidence>
<dbReference type="STRING" id="947166.A0A1D1UY75"/>
<evidence type="ECO:0000256" key="3">
    <source>
        <dbReference type="ARBA" id="ARBA00022448"/>
    </source>
</evidence>
<evidence type="ECO:0000256" key="1">
    <source>
        <dbReference type="ARBA" id="ARBA00004308"/>
    </source>
</evidence>
<evidence type="ECO:0000256" key="8">
    <source>
        <dbReference type="ARBA" id="ARBA00023286"/>
    </source>
</evidence>
<keyword evidence="7" id="KW-0472">Membrane</keyword>
<dbReference type="EMBL" id="BDGG01000002">
    <property type="protein sequence ID" value="GAU94606.1"/>
    <property type="molecule type" value="Genomic_DNA"/>
</dbReference>
<keyword evidence="5" id="KW-1133">Transmembrane helix</keyword>
<keyword evidence="11" id="KW-1185">Reference proteome</keyword>
<dbReference type="Gene3D" id="2.60.490.10">
    <property type="entry name" value="atp-gated p2x4 ion channel domain"/>
    <property type="match status" value="1"/>
</dbReference>
<keyword evidence="8" id="KW-1071">Ligand-gated ion channel</keyword>
<keyword evidence="3" id="KW-0813">Transport</keyword>
<evidence type="ECO:0000256" key="7">
    <source>
        <dbReference type="ARBA" id="ARBA00023136"/>
    </source>
</evidence>
<accession>A0A1D1UY75</accession>
<comment type="similarity">
    <text evidence="2">Belongs to the P2X receptor family.</text>
</comment>
<organism evidence="10 11">
    <name type="scientific">Ramazzottius varieornatus</name>
    <name type="common">Water bear</name>
    <name type="synonym">Tardigrade</name>
    <dbReference type="NCBI Taxonomy" id="947166"/>
    <lineage>
        <taxon>Eukaryota</taxon>
        <taxon>Metazoa</taxon>
        <taxon>Ecdysozoa</taxon>
        <taxon>Tardigrada</taxon>
        <taxon>Eutardigrada</taxon>
        <taxon>Parachela</taxon>
        <taxon>Hypsibioidea</taxon>
        <taxon>Ramazzottiidae</taxon>
        <taxon>Ramazzottius</taxon>
    </lineage>
</organism>
<dbReference type="GO" id="GO:0004931">
    <property type="term" value="F:extracellularly ATP-gated monoatomic cation channel activity"/>
    <property type="evidence" value="ECO:0007669"/>
    <property type="project" value="InterPro"/>
</dbReference>
<sequence>METLAIRGGIIGFHIDWHCNLDHGLEACVPSYSFRRLDNSNDKIAKGWNFRHAYYFNDGSGVNHRDVIKYWGIRFVFLVGGQAGKFSLVDFALHLGSSLGLLGLASAMCEIVLSYYASKEVQRLKMERVDEIKQGKDCRPSKLSSPSYSADLLSGHLVSLQNGTGYRYRKDSISTDSVHNTVVTPISQRHLLTAHASSKSLHSNSLHAVRNETIILPVWL</sequence>
<keyword evidence="9" id="KW-0407">Ion channel</keyword>